<feature type="region of interest" description="Disordered" evidence="1">
    <location>
        <begin position="787"/>
        <end position="830"/>
    </location>
</feature>
<evidence type="ECO:0000313" key="2">
    <source>
        <dbReference type="EMBL" id="CAL8120143.1"/>
    </source>
</evidence>
<feature type="compositionally biased region" description="Low complexity" evidence="1">
    <location>
        <begin position="116"/>
        <end position="125"/>
    </location>
</feature>
<feature type="compositionally biased region" description="Low complexity" evidence="1">
    <location>
        <begin position="54"/>
        <end position="74"/>
    </location>
</feature>
<dbReference type="Proteomes" id="UP001642540">
    <property type="component" value="Unassembled WGS sequence"/>
</dbReference>
<evidence type="ECO:0000256" key="1">
    <source>
        <dbReference type="SAM" id="MobiDB-lite"/>
    </source>
</evidence>
<reference evidence="2 3" key="1">
    <citation type="submission" date="2024-08" db="EMBL/GenBank/DDBJ databases">
        <authorList>
            <person name="Cucini C."/>
            <person name="Frati F."/>
        </authorList>
    </citation>
    <scope>NUCLEOTIDE SEQUENCE [LARGE SCALE GENOMIC DNA]</scope>
</reference>
<protein>
    <submittedName>
        <fullName evidence="2">Uncharacterized protein</fullName>
    </submittedName>
</protein>
<feature type="compositionally biased region" description="Basic and acidic residues" evidence="1">
    <location>
        <begin position="794"/>
        <end position="812"/>
    </location>
</feature>
<accession>A0ABP1R582</accession>
<keyword evidence="3" id="KW-1185">Reference proteome</keyword>
<dbReference type="EMBL" id="CAXLJM020000062">
    <property type="protein sequence ID" value="CAL8120143.1"/>
    <property type="molecule type" value="Genomic_DNA"/>
</dbReference>
<gene>
    <name evidence="2" type="ORF">ODALV1_LOCUS18871</name>
</gene>
<comment type="caution">
    <text evidence="2">The sequence shown here is derived from an EMBL/GenBank/DDBJ whole genome shotgun (WGS) entry which is preliminary data.</text>
</comment>
<evidence type="ECO:0000313" key="3">
    <source>
        <dbReference type="Proteomes" id="UP001642540"/>
    </source>
</evidence>
<feature type="region of interest" description="Disordered" evidence="1">
    <location>
        <begin position="486"/>
        <end position="560"/>
    </location>
</feature>
<feature type="region of interest" description="Disordered" evidence="1">
    <location>
        <begin position="190"/>
        <end position="212"/>
    </location>
</feature>
<organism evidence="2 3">
    <name type="scientific">Orchesella dallaii</name>
    <dbReference type="NCBI Taxonomy" id="48710"/>
    <lineage>
        <taxon>Eukaryota</taxon>
        <taxon>Metazoa</taxon>
        <taxon>Ecdysozoa</taxon>
        <taxon>Arthropoda</taxon>
        <taxon>Hexapoda</taxon>
        <taxon>Collembola</taxon>
        <taxon>Entomobryomorpha</taxon>
        <taxon>Entomobryoidea</taxon>
        <taxon>Orchesellidae</taxon>
        <taxon>Orchesellinae</taxon>
        <taxon>Orchesella</taxon>
    </lineage>
</organism>
<feature type="compositionally biased region" description="Polar residues" evidence="1">
    <location>
        <begin position="42"/>
        <end position="53"/>
    </location>
</feature>
<sequence length="1147" mass="125945">MGEKCGKDEEKRSKRSKFIDEKGGIKVKGREASVARIRGEINESNWTGNGQQFTSSYSSSSSSSMTRKPSFTSSSGGGDRDGGGKSSNNDDLGPNLFSSMAIVAVAQTYYTPSPSIDITSSSPHPNNNGHGGSSTDVTTLPSLSKRLLLPKNRGNRIYAAPLPSPILSSNQKNPPCNELILKKMECTGESKVAGEKQRSKLTTTNTSSTSSSSWTCLELNKMNKSGNDIAIIEASPSLAFTESKMDSRIGGNKQEHGGQLPFQQPSKRKWLQVREREARVNKTKRDIAPATTITRDLVLPSLSHFVEATVVTTTERKLIGSGRENESALDLWDYDDEDGSSGNAKIEKNNSNNKSLCRSNLLKKSNAKENGKMGGSSSVATKSGNKSTLRFSSGKKVGTVKNPITLGCKNLAVTTKPCVGAVEMSNSNSNNTAIPLPNINIPVVTATAVKEKKVSKSLDLEENGERLLPLKKCTGRNMGNILTRQTTLISSKRSNTSAPPSISYTTNIKGNNVTPPSTSGSNIGRAGSGGGGASGKNSLKKESQTGSTTGEVKLERNENVKIAEKNNIPFCAHNRPRLSYPDNEKRWANSVSSQLPPSLSPLTLSPSSFSSWNNGNTRHPVKSPVSQEVKPAKIGKFRKLTRNVGSRSSSTTPAATKYDRQVSRFSFKRMAIVSPSPQLRIHSQSTYLSKKAVAFIPTTCASHAAPTPSNRGNEIVDQVKQKVSTSTLSPRVPSKCLDFLVGTGRRSCTKAEQSKLLLPSEKMDGMREELEMKVCSKDHVEHDECRRVAQNSKVEMDSKNESESSRSKKETSFDSEGVGSLDENEDDVNTILHKKTETRVEFMTDSLVDEEHDNNGRLLSNIISPPTLFISSSRDEGDDANTTSFLDDDDHAHFKCTFQQLPSPNLRSESCCHNFDNLPAREIGGDFEAAINKPFSSISLAFNPTRRCANDDGVDYDDDTESNERRRPFPYSLLHIMSHDESASSHDSCWSNLAPNHLNQETPFPRECFTDNQNHHEHHEENGRTVNAKVPQENDGNEMMLTRAALSDQSYHSHYHYHQHHHHYPQEPSSTTNCPLILSEPLSSSMFPFYDDDFDDSSFVPISNILSDTLIKNFPKWLQEKRHSRHSFIQMIGEMEQGAGSYKPKVM</sequence>
<feature type="compositionally biased region" description="Polar residues" evidence="1">
    <location>
        <begin position="486"/>
        <end position="518"/>
    </location>
</feature>
<feature type="compositionally biased region" description="Polar residues" evidence="1">
    <location>
        <begin position="349"/>
        <end position="358"/>
    </location>
</feature>
<feature type="region of interest" description="Disordered" evidence="1">
    <location>
        <begin position="39"/>
        <end position="93"/>
    </location>
</feature>
<feature type="region of interest" description="Disordered" evidence="1">
    <location>
        <begin position="364"/>
        <end position="391"/>
    </location>
</feature>
<feature type="region of interest" description="Disordered" evidence="1">
    <location>
        <begin position="1"/>
        <end position="23"/>
    </location>
</feature>
<name>A0ABP1R582_9HEXA</name>
<proteinExistence type="predicted"/>
<feature type="compositionally biased region" description="Low complexity" evidence="1">
    <location>
        <begin position="202"/>
        <end position="212"/>
    </location>
</feature>
<feature type="region of interest" description="Disordered" evidence="1">
    <location>
        <begin position="340"/>
        <end position="359"/>
    </location>
</feature>
<feature type="compositionally biased region" description="Polar residues" evidence="1">
    <location>
        <begin position="375"/>
        <end position="391"/>
    </location>
</feature>
<feature type="region of interest" description="Disordered" evidence="1">
    <location>
        <begin position="116"/>
        <end position="139"/>
    </location>
</feature>